<feature type="chain" id="PRO_5017560911" evidence="3">
    <location>
        <begin position="24"/>
        <end position="980"/>
    </location>
</feature>
<dbReference type="Proteomes" id="UP000261082">
    <property type="component" value="Unassembled WGS sequence"/>
</dbReference>
<feature type="region of interest" description="Disordered" evidence="2">
    <location>
        <begin position="222"/>
        <end position="266"/>
    </location>
</feature>
<dbReference type="NCBIfam" id="TIGR04183">
    <property type="entry name" value="Por_Secre_tail"/>
    <property type="match status" value="1"/>
</dbReference>
<evidence type="ECO:0000256" key="3">
    <source>
        <dbReference type="SAM" id="SignalP"/>
    </source>
</evidence>
<reference evidence="5 6" key="1">
    <citation type="journal article" date="2007" name="Int. J. Syst. Evol. Microbiol.">
        <title>Marixanthomonas ophiurae gen. nov., sp. nov., a marine bacterium of the family Flavobacteriaceae isolated from a deep-sea brittle star.</title>
        <authorList>
            <person name="Romanenko L.A."/>
            <person name="Uchino M."/>
            <person name="Frolova G.M."/>
            <person name="Mikhailov V.V."/>
        </authorList>
    </citation>
    <scope>NUCLEOTIDE SEQUENCE [LARGE SCALE GENOMIC DNA]</scope>
    <source>
        <strain evidence="5 6">KMM 3046</strain>
    </source>
</reference>
<keyword evidence="1 3" id="KW-0732">Signal</keyword>
<keyword evidence="6" id="KW-1185">Reference proteome</keyword>
<dbReference type="Gene3D" id="2.160.20.20">
    <property type="match status" value="1"/>
</dbReference>
<dbReference type="InterPro" id="IPR006626">
    <property type="entry name" value="PbH1"/>
</dbReference>
<dbReference type="SMART" id="SM00710">
    <property type="entry name" value="PbH1"/>
    <property type="match status" value="17"/>
</dbReference>
<evidence type="ECO:0000256" key="1">
    <source>
        <dbReference type="ARBA" id="ARBA00022729"/>
    </source>
</evidence>
<accession>A0A3E1Q6C0</accession>
<dbReference type="InterPro" id="IPR026444">
    <property type="entry name" value="Secre_tail"/>
</dbReference>
<sequence>MKNYFTSIIVIFLAVFVTNTSSAQLVTSGDDDGSDGTLRQEIADTPAGGEITFGVLVTNVTLNSELVIDKELTITGGLLGVTIDADENGRVFNITDGLVTLNDLTITNGLEEDGGAIYIIDADLIINDSNITNSEANGPSGSGGGIFVDTGASLTVNDSEISGNQANRAGGGIEDNSNNGLNIILNNVNLDNNNAGVDPATGNPGNGGGLHITGAGDAEITGGTVNGNSAELQGGGLWNGTGNMTVDGTTVDGNSAEGDEATDGGGGIYNSGGTLEVLNGATITNNIADGTSGSGGGIFNDEGTLTVNDSEISNNESSRAGGGIEHNSANGGSIMLDTVTMEGNSTASNPGNGGALHISGPGDSMIMDSTISNNTADLEGGGLWNGSGTMTVDGTTLDGNTASGNMADEGGGGIYNNEGTLNVQGATITGNIADGTSGSGGGILNNLGTLTVSSSTISGNTAVRAGGGIEENSVAGNTVTLNNVDLDGNVADSNPGNGGALHISGPGNVDITDGSVTNNTASREGGGLWNSVGTMTIDGVLIDGNTAEGNEAHDGGAGVFNNGGTLTIINETEITNNLATGTSASGGGILSTDGSVNITESILDSNSANRAGGAIEIIDGNLIIDDSELTANDVNGGAGTANPGNGGAIHVTGMSGIINIDESDILNNEAANEGGGLWNQSGTAMNVNTSTVASNSAPDGGGIYNNGGMLEFRASTLSNNSATANSGGGLNNDSGSATILRSTVSGNDSAADGGGIYNNDEMDVNAVTITLNTAVGEGGGIEAESVVSIKNTIVADNTAANGQDVSGSFSSNGYNLIGNDDNDEFPEASNDIEGIAPNLGPLQDNGGLTFTHELLSGSEGIDDGDPADTFVDQRNFSLVGNRDIGSYERGGVLGVNNVEAISTSTIYPNPTNGIFTIEVADSVSGKVSVTIVTVTGKVVKQTTVETGANQINLSGMAAGMYIVNVQTENASTSHKLLLSK</sequence>
<dbReference type="Pfam" id="PF18962">
    <property type="entry name" value="Por_Secre_tail"/>
    <property type="match status" value="1"/>
</dbReference>
<comment type="caution">
    <text evidence="5">The sequence shown here is derived from an EMBL/GenBank/DDBJ whole genome shotgun (WGS) entry which is preliminary data.</text>
</comment>
<dbReference type="InterPro" id="IPR059226">
    <property type="entry name" value="Choice_anch_Q_dom"/>
</dbReference>
<dbReference type="AlphaFoldDB" id="A0A3E1Q6C0"/>
<dbReference type="InterPro" id="IPR011050">
    <property type="entry name" value="Pectin_lyase_fold/virulence"/>
</dbReference>
<feature type="signal peptide" evidence="3">
    <location>
        <begin position="1"/>
        <end position="23"/>
    </location>
</feature>
<dbReference type="RefSeq" id="WP_117159626.1">
    <property type="nucleotide sequence ID" value="NZ_QVID01000002.1"/>
</dbReference>
<dbReference type="OrthoDB" id="1140572at2"/>
<dbReference type="PANTHER" id="PTHR11319">
    <property type="entry name" value="G PROTEIN-COUPLED RECEPTOR-RELATED"/>
    <property type="match status" value="1"/>
</dbReference>
<organism evidence="5 6">
    <name type="scientific">Marixanthomonas ophiurae</name>
    <dbReference type="NCBI Taxonomy" id="387659"/>
    <lineage>
        <taxon>Bacteria</taxon>
        <taxon>Pseudomonadati</taxon>
        <taxon>Bacteroidota</taxon>
        <taxon>Flavobacteriia</taxon>
        <taxon>Flavobacteriales</taxon>
        <taxon>Flavobacteriaceae</taxon>
        <taxon>Marixanthomonas</taxon>
    </lineage>
</organism>
<proteinExistence type="predicted"/>
<evidence type="ECO:0000313" key="6">
    <source>
        <dbReference type="Proteomes" id="UP000261082"/>
    </source>
</evidence>
<name>A0A3E1Q6C0_9FLAO</name>
<dbReference type="NCBIfam" id="NF041518">
    <property type="entry name" value="choice_anch_Q"/>
    <property type="match status" value="1"/>
</dbReference>
<dbReference type="SUPFAM" id="SSF51126">
    <property type="entry name" value="Pectin lyase-like"/>
    <property type="match status" value="4"/>
</dbReference>
<feature type="compositionally biased region" description="Polar residues" evidence="2">
    <location>
        <begin position="240"/>
        <end position="253"/>
    </location>
</feature>
<evidence type="ECO:0000313" key="5">
    <source>
        <dbReference type="EMBL" id="RFN57678.1"/>
    </source>
</evidence>
<dbReference type="InterPro" id="IPR012332">
    <property type="entry name" value="Autotransporter_pectin_lyase_C"/>
</dbReference>
<evidence type="ECO:0000256" key="2">
    <source>
        <dbReference type="SAM" id="MobiDB-lite"/>
    </source>
</evidence>
<feature type="domain" description="Secretion system C-terminal sorting" evidence="4">
    <location>
        <begin position="906"/>
        <end position="977"/>
    </location>
</feature>
<dbReference type="EMBL" id="QVID01000002">
    <property type="protein sequence ID" value="RFN57678.1"/>
    <property type="molecule type" value="Genomic_DNA"/>
</dbReference>
<gene>
    <name evidence="5" type="ORF">DZ858_10520</name>
</gene>
<protein>
    <submittedName>
        <fullName evidence="5">T9SS C-terminal target domain-containing protein</fullName>
    </submittedName>
</protein>
<dbReference type="PANTHER" id="PTHR11319:SF35">
    <property type="entry name" value="OUTER MEMBRANE PROTEIN PMPC-RELATED"/>
    <property type="match status" value="1"/>
</dbReference>
<evidence type="ECO:0000259" key="4">
    <source>
        <dbReference type="Pfam" id="PF18962"/>
    </source>
</evidence>